<dbReference type="Proteomes" id="UP000728032">
    <property type="component" value="Unassembled WGS sequence"/>
</dbReference>
<dbReference type="EMBL" id="OC916504">
    <property type="protein sequence ID" value="CAD7644443.1"/>
    <property type="molecule type" value="Genomic_DNA"/>
</dbReference>
<evidence type="ECO:0000313" key="4">
    <source>
        <dbReference type="EMBL" id="CAD7644443.1"/>
    </source>
</evidence>
<gene>
    <name evidence="4" type="ORF">ONB1V03_LOCUS4674</name>
</gene>
<keyword evidence="2" id="KW-0472">Membrane</keyword>
<keyword evidence="2" id="KW-1133">Transmembrane helix</keyword>
<dbReference type="AlphaFoldDB" id="A0A7R9LMJ8"/>
<feature type="region of interest" description="Disordered" evidence="1">
    <location>
        <begin position="55"/>
        <end position="79"/>
    </location>
</feature>
<keyword evidence="3" id="KW-0732">Signal</keyword>
<keyword evidence="2" id="KW-0812">Transmembrane</keyword>
<evidence type="ECO:0000256" key="3">
    <source>
        <dbReference type="SAM" id="SignalP"/>
    </source>
</evidence>
<feature type="transmembrane region" description="Helical" evidence="2">
    <location>
        <begin position="110"/>
        <end position="132"/>
    </location>
</feature>
<reference evidence="4" key="1">
    <citation type="submission" date="2020-11" db="EMBL/GenBank/DDBJ databases">
        <authorList>
            <person name="Tran Van P."/>
        </authorList>
    </citation>
    <scope>NUCLEOTIDE SEQUENCE</scope>
</reference>
<name>A0A7R9LMJ8_9ACAR</name>
<accession>A0A7R9LMJ8</accession>
<keyword evidence="5" id="KW-1185">Reference proteome</keyword>
<protein>
    <submittedName>
        <fullName evidence="4">Uncharacterized protein</fullName>
    </submittedName>
</protein>
<feature type="transmembrane region" description="Helical" evidence="2">
    <location>
        <begin position="139"/>
        <end position="161"/>
    </location>
</feature>
<evidence type="ECO:0000256" key="2">
    <source>
        <dbReference type="SAM" id="Phobius"/>
    </source>
</evidence>
<feature type="signal peptide" evidence="3">
    <location>
        <begin position="1"/>
        <end position="19"/>
    </location>
</feature>
<organism evidence="4">
    <name type="scientific">Oppiella nova</name>
    <dbReference type="NCBI Taxonomy" id="334625"/>
    <lineage>
        <taxon>Eukaryota</taxon>
        <taxon>Metazoa</taxon>
        <taxon>Ecdysozoa</taxon>
        <taxon>Arthropoda</taxon>
        <taxon>Chelicerata</taxon>
        <taxon>Arachnida</taxon>
        <taxon>Acari</taxon>
        <taxon>Acariformes</taxon>
        <taxon>Sarcoptiformes</taxon>
        <taxon>Oribatida</taxon>
        <taxon>Brachypylina</taxon>
        <taxon>Oppioidea</taxon>
        <taxon>Oppiidae</taxon>
        <taxon>Oppiella</taxon>
    </lineage>
</organism>
<sequence>MPTLVTSLSLLVVSGLVMAISDDISAELVSKDNTIHLDSRYLTYTMGVLGLTDQSRDSTGMSQELYGNRPRKGSSSPPPYEPPPILIAISEEVASDHIDHLDDKVLFPRLTLRLILISIAILGIIFAIIGLFGSYYQNYATTLLLSVLNTFNSFYCFGASAHYQTVFILWVFTIINIVVTFSGYLYTILLCLQIGTHPINIEHTGRTLSMDGTGRLDEPFREKSNIFFYECYLE</sequence>
<proteinExistence type="predicted"/>
<feature type="chain" id="PRO_5036211240" evidence="3">
    <location>
        <begin position="20"/>
        <end position="234"/>
    </location>
</feature>
<feature type="transmembrane region" description="Helical" evidence="2">
    <location>
        <begin position="167"/>
        <end position="192"/>
    </location>
</feature>
<evidence type="ECO:0000256" key="1">
    <source>
        <dbReference type="SAM" id="MobiDB-lite"/>
    </source>
</evidence>
<evidence type="ECO:0000313" key="5">
    <source>
        <dbReference type="Proteomes" id="UP000728032"/>
    </source>
</evidence>
<dbReference type="EMBL" id="CAJPVJ010001679">
    <property type="protein sequence ID" value="CAG2165128.1"/>
    <property type="molecule type" value="Genomic_DNA"/>
</dbReference>